<dbReference type="AlphaFoldDB" id="I2GDW5"/>
<protein>
    <submittedName>
        <fullName evidence="2">Uncharacterized protein</fullName>
    </submittedName>
</protein>
<keyword evidence="3" id="KW-1185">Reference proteome</keyword>
<evidence type="ECO:0000256" key="1">
    <source>
        <dbReference type="SAM" id="MobiDB-lite"/>
    </source>
</evidence>
<gene>
    <name evidence="2" type="ORF">BN8_01062</name>
</gene>
<dbReference type="STRING" id="1185876.BN8_01062"/>
<organism evidence="2 3">
    <name type="scientific">Fibrisoma limi BUZ 3</name>
    <dbReference type="NCBI Taxonomy" id="1185876"/>
    <lineage>
        <taxon>Bacteria</taxon>
        <taxon>Pseudomonadati</taxon>
        <taxon>Bacteroidota</taxon>
        <taxon>Cytophagia</taxon>
        <taxon>Cytophagales</taxon>
        <taxon>Spirosomataceae</taxon>
        <taxon>Fibrisoma</taxon>
    </lineage>
</organism>
<dbReference type="EMBL" id="CAIT01000004">
    <property type="protein sequence ID" value="CCH52089.1"/>
    <property type="molecule type" value="Genomic_DNA"/>
</dbReference>
<name>I2GDW5_9BACT</name>
<sequence>MTDQKWRSDAPEINQQPSETEKATDELTIVGSEYSGIIISLKSV</sequence>
<feature type="region of interest" description="Disordered" evidence="1">
    <location>
        <begin position="1"/>
        <end position="27"/>
    </location>
</feature>
<reference evidence="2 3" key="1">
    <citation type="journal article" date="2012" name="J. Bacteriol.">
        <title>Genome Sequence of the Filamentous Bacterium Fibrisoma limi BUZ 3T.</title>
        <authorList>
            <person name="Filippini M."/>
            <person name="Qi W."/>
            <person name="Jaenicke S."/>
            <person name="Goesmann A."/>
            <person name="Smits T.H."/>
            <person name="Bagheri H.C."/>
        </authorList>
    </citation>
    <scope>NUCLEOTIDE SEQUENCE [LARGE SCALE GENOMIC DNA]</scope>
    <source>
        <strain evidence="3">BUZ 3T</strain>
    </source>
</reference>
<accession>I2GDW5</accession>
<feature type="compositionally biased region" description="Basic and acidic residues" evidence="1">
    <location>
        <begin position="1"/>
        <end position="10"/>
    </location>
</feature>
<evidence type="ECO:0000313" key="2">
    <source>
        <dbReference type="EMBL" id="CCH52089.1"/>
    </source>
</evidence>
<dbReference type="Proteomes" id="UP000009309">
    <property type="component" value="Unassembled WGS sequence"/>
</dbReference>
<proteinExistence type="predicted"/>
<comment type="caution">
    <text evidence="2">The sequence shown here is derived from an EMBL/GenBank/DDBJ whole genome shotgun (WGS) entry which is preliminary data.</text>
</comment>
<evidence type="ECO:0000313" key="3">
    <source>
        <dbReference type="Proteomes" id="UP000009309"/>
    </source>
</evidence>